<dbReference type="GO" id="GO:0005829">
    <property type="term" value="C:cytosol"/>
    <property type="evidence" value="ECO:0007669"/>
    <property type="project" value="TreeGrafter"/>
</dbReference>
<reference evidence="10" key="1">
    <citation type="submission" date="2020-05" db="EMBL/GenBank/DDBJ databases">
        <title>Phylogenomic resolution of chytrid fungi.</title>
        <authorList>
            <person name="Stajich J.E."/>
            <person name="Amses K."/>
            <person name="Simmons R."/>
            <person name="Seto K."/>
            <person name="Myers J."/>
            <person name="Bonds A."/>
            <person name="Quandt C.A."/>
            <person name="Barry K."/>
            <person name="Liu P."/>
            <person name="Grigoriev I."/>
            <person name="Longcore J.E."/>
            <person name="James T.Y."/>
        </authorList>
    </citation>
    <scope>NUCLEOTIDE SEQUENCE</scope>
    <source>
        <strain evidence="10">JEL0318</strain>
    </source>
</reference>
<evidence type="ECO:0000256" key="4">
    <source>
        <dbReference type="ARBA" id="ARBA00009567"/>
    </source>
</evidence>
<evidence type="ECO:0000256" key="3">
    <source>
        <dbReference type="ARBA" id="ARBA00005043"/>
    </source>
</evidence>
<evidence type="ECO:0000256" key="7">
    <source>
        <dbReference type="ARBA" id="ARBA00022694"/>
    </source>
</evidence>
<evidence type="ECO:0000256" key="8">
    <source>
        <dbReference type="ARBA" id="ARBA00023242"/>
    </source>
</evidence>
<dbReference type="Gene3D" id="3.40.50.300">
    <property type="entry name" value="P-loop containing nucleotide triphosphate hydrolases"/>
    <property type="match status" value="1"/>
</dbReference>
<keyword evidence="8" id="KW-0539">Nucleus</keyword>
<dbReference type="Proteomes" id="UP001212841">
    <property type="component" value="Unassembled WGS sequence"/>
</dbReference>
<dbReference type="EMBL" id="JADGJD010002396">
    <property type="protein sequence ID" value="KAJ3032790.1"/>
    <property type="molecule type" value="Genomic_DNA"/>
</dbReference>
<dbReference type="PANTHER" id="PTHR15641">
    <property type="entry name" value="ELONGATOR COMPLEX PROTEIN 5"/>
    <property type="match status" value="1"/>
</dbReference>
<accession>A0AAD5S2D8</accession>
<keyword evidence="6" id="KW-0963">Cytoplasm</keyword>
<dbReference type="GO" id="GO:0005634">
    <property type="term" value="C:nucleus"/>
    <property type="evidence" value="ECO:0007669"/>
    <property type="project" value="UniProtKB-SubCell"/>
</dbReference>
<evidence type="ECO:0000313" key="11">
    <source>
        <dbReference type="Proteomes" id="UP001212841"/>
    </source>
</evidence>
<organism evidence="10 11">
    <name type="scientific">Rhizophlyctis rosea</name>
    <dbReference type="NCBI Taxonomy" id="64517"/>
    <lineage>
        <taxon>Eukaryota</taxon>
        <taxon>Fungi</taxon>
        <taxon>Fungi incertae sedis</taxon>
        <taxon>Chytridiomycota</taxon>
        <taxon>Chytridiomycota incertae sedis</taxon>
        <taxon>Chytridiomycetes</taxon>
        <taxon>Rhizophlyctidales</taxon>
        <taxon>Rhizophlyctidaceae</taxon>
        <taxon>Rhizophlyctis</taxon>
    </lineage>
</organism>
<comment type="similarity">
    <text evidence="4">Belongs to the ELP5 family.</text>
</comment>
<evidence type="ECO:0000256" key="5">
    <source>
        <dbReference type="ARBA" id="ARBA00020264"/>
    </source>
</evidence>
<evidence type="ECO:0000256" key="1">
    <source>
        <dbReference type="ARBA" id="ARBA00004123"/>
    </source>
</evidence>
<feature type="compositionally biased region" description="Acidic residues" evidence="9">
    <location>
        <begin position="250"/>
        <end position="266"/>
    </location>
</feature>
<dbReference type="GO" id="GO:0000049">
    <property type="term" value="F:tRNA binding"/>
    <property type="evidence" value="ECO:0007669"/>
    <property type="project" value="TreeGrafter"/>
</dbReference>
<feature type="region of interest" description="Disordered" evidence="9">
    <location>
        <begin position="231"/>
        <end position="266"/>
    </location>
</feature>
<keyword evidence="11" id="KW-1185">Reference proteome</keyword>
<protein>
    <recommendedName>
        <fullName evidence="5">Elongator complex protein 5</fullName>
    </recommendedName>
</protein>
<evidence type="ECO:0000256" key="6">
    <source>
        <dbReference type="ARBA" id="ARBA00022490"/>
    </source>
</evidence>
<dbReference type="GO" id="GO:0002098">
    <property type="term" value="P:tRNA wobble uridine modification"/>
    <property type="evidence" value="ECO:0007669"/>
    <property type="project" value="InterPro"/>
</dbReference>
<comment type="subcellular location">
    <subcellularLocation>
        <location evidence="2">Cytoplasm</location>
    </subcellularLocation>
    <subcellularLocation>
        <location evidence="1">Nucleus</location>
    </subcellularLocation>
</comment>
<dbReference type="InterPro" id="IPR027417">
    <property type="entry name" value="P-loop_NTPase"/>
</dbReference>
<evidence type="ECO:0000313" key="10">
    <source>
        <dbReference type="EMBL" id="KAJ3032790.1"/>
    </source>
</evidence>
<name>A0AAD5S2D8_9FUNG</name>
<evidence type="ECO:0000256" key="2">
    <source>
        <dbReference type="ARBA" id="ARBA00004496"/>
    </source>
</evidence>
<gene>
    <name evidence="10" type="ORF">HK097_005073</name>
</gene>
<comment type="caution">
    <text evidence="10">The sequence shown here is derived from an EMBL/GenBank/DDBJ whole genome shotgun (WGS) entry which is preliminary data.</text>
</comment>
<keyword evidence="7" id="KW-0819">tRNA processing</keyword>
<comment type="pathway">
    <text evidence="3">tRNA modification; 5-methoxycarbonylmethyl-2-thiouridine-tRNA biosynthesis.</text>
</comment>
<dbReference type="PANTHER" id="PTHR15641:SF1">
    <property type="entry name" value="ELONGATOR COMPLEX PROTEIN 5"/>
    <property type="match status" value="1"/>
</dbReference>
<evidence type="ECO:0000256" key="9">
    <source>
        <dbReference type="SAM" id="MobiDB-lite"/>
    </source>
</evidence>
<dbReference type="InterPro" id="IPR019519">
    <property type="entry name" value="Elp5"/>
</dbReference>
<dbReference type="AlphaFoldDB" id="A0AAD5S2D8"/>
<sequence>MGRPKTIVLDAHSPTFQLPRTPALPQPTIPNVKGVIVTSLDDLPARIKAAIPLATANTLILIDSMSSLTPIANFPTLLRSFVYLTSETTRLLLPYHADIPNPTPPPITRDALLSHLCTTYITVRHIKSSSDEKISIDINSASSGVADVMHKKKSGKVVKERVVYEVGEGGRLKVKLFDEGTEVVGSVVAPSEGAVKPPPNKDPTANLSFNLSLTDSQKVARSEVELPYMSAQNDSSEVKANPEQIIHYDLEEDEYDSEDPDADLDI</sequence>
<dbReference type="Pfam" id="PF10483">
    <property type="entry name" value="Elong_Iki1"/>
    <property type="match status" value="1"/>
</dbReference>
<proteinExistence type="inferred from homology"/>
<dbReference type="GO" id="GO:0033588">
    <property type="term" value="C:elongator holoenzyme complex"/>
    <property type="evidence" value="ECO:0007669"/>
    <property type="project" value="InterPro"/>
</dbReference>